<feature type="transmembrane region" description="Helical" evidence="2">
    <location>
        <begin position="21"/>
        <end position="39"/>
    </location>
</feature>
<dbReference type="EMBL" id="VSSQ01141104">
    <property type="protein sequence ID" value="MPN62703.1"/>
    <property type="molecule type" value="Genomic_DNA"/>
</dbReference>
<comment type="caution">
    <text evidence="3">The sequence shown here is derived from an EMBL/GenBank/DDBJ whole genome shotgun (WGS) entry which is preliminary data.</text>
</comment>
<keyword evidence="2" id="KW-1133">Transmembrane helix</keyword>
<name>A0A645JTV9_9ZZZZ</name>
<evidence type="ECO:0000256" key="2">
    <source>
        <dbReference type="SAM" id="Phobius"/>
    </source>
</evidence>
<keyword evidence="2" id="KW-0812">Transmembrane</keyword>
<reference evidence="3" key="1">
    <citation type="submission" date="2019-08" db="EMBL/GenBank/DDBJ databases">
        <authorList>
            <person name="Kucharzyk K."/>
            <person name="Murdoch R.W."/>
            <person name="Higgins S."/>
            <person name="Loffler F."/>
        </authorList>
    </citation>
    <scope>NUCLEOTIDE SEQUENCE</scope>
</reference>
<organism evidence="3">
    <name type="scientific">bioreactor metagenome</name>
    <dbReference type="NCBI Taxonomy" id="1076179"/>
    <lineage>
        <taxon>unclassified sequences</taxon>
        <taxon>metagenomes</taxon>
        <taxon>ecological metagenomes</taxon>
    </lineage>
</organism>
<feature type="region of interest" description="Disordered" evidence="1">
    <location>
        <begin position="41"/>
        <end position="73"/>
    </location>
</feature>
<sequence>MEERLSSTEILVEFHGRIRNSVSLKLVIIGFIVLILQIPTLPPEGDRERGTGGSQSAGCRLMTLTGREKEKRE</sequence>
<protein>
    <submittedName>
        <fullName evidence="3">Uncharacterized protein</fullName>
    </submittedName>
</protein>
<gene>
    <name evidence="3" type="ORF">SDC9_210456</name>
</gene>
<evidence type="ECO:0000256" key="1">
    <source>
        <dbReference type="SAM" id="MobiDB-lite"/>
    </source>
</evidence>
<dbReference type="AlphaFoldDB" id="A0A645JTV9"/>
<accession>A0A645JTV9</accession>
<evidence type="ECO:0000313" key="3">
    <source>
        <dbReference type="EMBL" id="MPN62703.1"/>
    </source>
</evidence>
<proteinExistence type="predicted"/>
<keyword evidence="2" id="KW-0472">Membrane</keyword>